<evidence type="ECO:0000313" key="11">
    <source>
        <dbReference type="EMBL" id="MPW24781.1"/>
    </source>
</evidence>
<evidence type="ECO:0000256" key="9">
    <source>
        <dbReference type="ARBA" id="ARBA00022801"/>
    </source>
</evidence>
<gene>
    <name evidence="11" type="ORF">GC105_03120</name>
</gene>
<dbReference type="NCBIfam" id="TIGR01670">
    <property type="entry name" value="KdsC-phosphatas"/>
    <property type="match status" value="1"/>
</dbReference>
<evidence type="ECO:0000256" key="8">
    <source>
        <dbReference type="ARBA" id="ARBA00022723"/>
    </source>
</evidence>
<comment type="caution">
    <text evidence="11">The sequence shown here is derived from an EMBL/GenBank/DDBJ whole genome shotgun (WGS) entry which is preliminary data.</text>
</comment>
<evidence type="ECO:0000256" key="2">
    <source>
        <dbReference type="ARBA" id="ARBA00001946"/>
    </source>
</evidence>
<dbReference type="Proteomes" id="UP000440004">
    <property type="component" value="Unassembled WGS sequence"/>
</dbReference>
<dbReference type="CDD" id="cd01630">
    <property type="entry name" value="HAD_KDO-like"/>
    <property type="match status" value="1"/>
</dbReference>
<dbReference type="Gene3D" id="3.40.50.1000">
    <property type="entry name" value="HAD superfamily/HAD-like"/>
    <property type="match status" value="1"/>
</dbReference>
<dbReference type="PANTHER" id="PTHR21485">
    <property type="entry name" value="HAD SUPERFAMILY MEMBERS CMAS AND KDSC"/>
    <property type="match status" value="1"/>
</dbReference>
<keyword evidence="12" id="KW-1185">Reference proteome</keyword>
<dbReference type="InterPro" id="IPR050793">
    <property type="entry name" value="CMP-NeuNAc_synthase"/>
</dbReference>
<dbReference type="InterPro" id="IPR003329">
    <property type="entry name" value="Cytidylyl_trans"/>
</dbReference>
<comment type="similarity">
    <text evidence="4">Belongs to the KdsC family.</text>
</comment>
<dbReference type="FunFam" id="3.40.50.1000:FF:000029">
    <property type="entry name" value="3-deoxy-D-manno-octulosonate 8-phosphate phosphatase KdsC"/>
    <property type="match status" value="1"/>
</dbReference>
<dbReference type="Pfam" id="PF08282">
    <property type="entry name" value="Hydrolase_3"/>
    <property type="match status" value="1"/>
</dbReference>
<evidence type="ECO:0000256" key="1">
    <source>
        <dbReference type="ARBA" id="ARBA00001862"/>
    </source>
</evidence>
<comment type="pathway">
    <text evidence="3">Amino-sugar metabolism; N-acetylneuraminate metabolism.</text>
</comment>
<dbReference type="InterPro" id="IPR036412">
    <property type="entry name" value="HAD-like_sf"/>
</dbReference>
<dbReference type="EMBL" id="WHNX01000004">
    <property type="protein sequence ID" value="MPW24781.1"/>
    <property type="molecule type" value="Genomic_DNA"/>
</dbReference>
<dbReference type="SUPFAM" id="SSF53448">
    <property type="entry name" value="Nucleotide-diphospho-sugar transferases"/>
    <property type="match status" value="1"/>
</dbReference>
<dbReference type="InterPro" id="IPR023214">
    <property type="entry name" value="HAD_sf"/>
</dbReference>
<dbReference type="InterPro" id="IPR010023">
    <property type="entry name" value="KdsC_fam"/>
</dbReference>
<dbReference type="Gene3D" id="3.90.550.10">
    <property type="entry name" value="Spore Coat Polysaccharide Biosynthesis Protein SpsA, Chain A"/>
    <property type="match status" value="1"/>
</dbReference>
<dbReference type="EC" id="2.7.7.43" evidence="7"/>
<dbReference type="AlphaFoldDB" id="A0A6A7K616"/>
<name>A0A6A7K616_9FIRM</name>
<dbReference type="SUPFAM" id="SSF56784">
    <property type="entry name" value="HAD-like"/>
    <property type="match status" value="1"/>
</dbReference>
<evidence type="ECO:0000256" key="6">
    <source>
        <dbReference type="ARBA" id="ARBA00011881"/>
    </source>
</evidence>
<dbReference type="SFLD" id="SFLDG01138">
    <property type="entry name" value="C1.6.2:_Deoxy-d-mannose-octulo"/>
    <property type="match status" value="1"/>
</dbReference>
<dbReference type="InterPro" id="IPR029044">
    <property type="entry name" value="Nucleotide-diphossugar_trans"/>
</dbReference>
<dbReference type="GO" id="GO:0046872">
    <property type="term" value="F:metal ion binding"/>
    <property type="evidence" value="ECO:0007669"/>
    <property type="project" value="UniProtKB-KW"/>
</dbReference>
<dbReference type="SFLD" id="SFLDS00003">
    <property type="entry name" value="Haloacid_Dehalogenase"/>
    <property type="match status" value="1"/>
</dbReference>
<proteinExistence type="inferred from homology"/>
<evidence type="ECO:0000256" key="3">
    <source>
        <dbReference type="ARBA" id="ARBA00005141"/>
    </source>
</evidence>
<comment type="catalytic activity">
    <reaction evidence="1">
        <text>an N-acylneuraminate + CTP = a CMP-N-acyl-beta-neuraminate + diphosphate</text>
        <dbReference type="Rhea" id="RHEA:11344"/>
        <dbReference type="ChEBI" id="CHEBI:33019"/>
        <dbReference type="ChEBI" id="CHEBI:37563"/>
        <dbReference type="ChEBI" id="CHEBI:60073"/>
        <dbReference type="ChEBI" id="CHEBI:68671"/>
        <dbReference type="EC" id="2.7.7.43"/>
    </reaction>
</comment>
<comment type="subunit">
    <text evidence="6">Homotetramer.</text>
</comment>
<dbReference type="SFLD" id="SFLDG01136">
    <property type="entry name" value="C1.6:_Phosphoserine_Phosphatas"/>
    <property type="match status" value="1"/>
</dbReference>
<evidence type="ECO:0000256" key="10">
    <source>
        <dbReference type="ARBA" id="ARBA00022842"/>
    </source>
</evidence>
<dbReference type="UniPathway" id="UPA00628"/>
<evidence type="ECO:0000256" key="4">
    <source>
        <dbReference type="ARBA" id="ARBA00005893"/>
    </source>
</evidence>
<dbReference type="CDD" id="cd02513">
    <property type="entry name" value="CMP-NeuAc_Synthase"/>
    <property type="match status" value="1"/>
</dbReference>
<reference evidence="11 12" key="1">
    <citation type="submission" date="2019-10" db="EMBL/GenBank/DDBJ databases">
        <title>Alkalibaculum tamaniensis sp.nov., a new alkaliphilic acetogen, isolated on methoxylated aromatics from a mud volcano.</title>
        <authorList>
            <person name="Khomyakova M.A."/>
            <person name="Merkel A.Y."/>
            <person name="Bonch-Osmolovskaya E.A."/>
            <person name="Slobodkin A.I."/>
        </authorList>
    </citation>
    <scope>NUCLEOTIDE SEQUENCE [LARGE SCALE GENOMIC DNA]</scope>
    <source>
        <strain evidence="11 12">M08DMB</strain>
    </source>
</reference>
<keyword evidence="8" id="KW-0479">Metal-binding</keyword>
<keyword evidence="9 11" id="KW-0378">Hydrolase</keyword>
<evidence type="ECO:0000256" key="7">
    <source>
        <dbReference type="ARBA" id="ARBA00012491"/>
    </source>
</evidence>
<organism evidence="11 12">
    <name type="scientific">Alkalibaculum sporogenes</name>
    <dbReference type="NCBI Taxonomy" id="2655001"/>
    <lineage>
        <taxon>Bacteria</taxon>
        <taxon>Bacillati</taxon>
        <taxon>Bacillota</taxon>
        <taxon>Clostridia</taxon>
        <taxon>Eubacteriales</taxon>
        <taxon>Eubacteriaceae</taxon>
        <taxon>Alkalibaculum</taxon>
    </lineage>
</organism>
<comment type="similarity">
    <text evidence="5">Belongs to the CMP-NeuNAc synthase family.</text>
</comment>
<keyword evidence="10" id="KW-0460">Magnesium</keyword>
<dbReference type="RefSeq" id="WP_343029937.1">
    <property type="nucleotide sequence ID" value="NZ_WHNX01000004.1"/>
</dbReference>
<dbReference type="GO" id="GO:0006054">
    <property type="term" value="P:N-acetylneuraminate metabolic process"/>
    <property type="evidence" value="ECO:0007669"/>
    <property type="project" value="UniProtKB-UniPathway"/>
</dbReference>
<dbReference type="GO" id="GO:0016788">
    <property type="term" value="F:hydrolase activity, acting on ester bonds"/>
    <property type="evidence" value="ECO:0007669"/>
    <property type="project" value="InterPro"/>
</dbReference>
<protein>
    <recommendedName>
        <fullName evidence="7">N-acylneuraminate cytidylyltransferase</fullName>
        <ecNumber evidence="7">2.7.7.43</ecNumber>
    </recommendedName>
</protein>
<accession>A0A6A7K616</accession>
<evidence type="ECO:0000256" key="5">
    <source>
        <dbReference type="ARBA" id="ARBA00010726"/>
    </source>
</evidence>
<evidence type="ECO:0000313" key="12">
    <source>
        <dbReference type="Proteomes" id="UP000440004"/>
    </source>
</evidence>
<dbReference type="Pfam" id="PF02348">
    <property type="entry name" value="CTP_transf_3"/>
    <property type="match status" value="1"/>
</dbReference>
<comment type="cofactor">
    <cofactor evidence="2">
        <name>Mg(2+)</name>
        <dbReference type="ChEBI" id="CHEBI:18420"/>
    </cofactor>
</comment>
<dbReference type="PANTHER" id="PTHR21485:SF3">
    <property type="entry name" value="N-ACYLNEURAMINATE CYTIDYLYLTRANSFERASE"/>
    <property type="match status" value="1"/>
</dbReference>
<dbReference type="GO" id="GO:0008781">
    <property type="term" value="F:N-acylneuraminate cytidylyltransferase activity"/>
    <property type="evidence" value="ECO:0007669"/>
    <property type="project" value="UniProtKB-EC"/>
</dbReference>
<sequence>MYENVAFIPLRGGSKSIPLKNIKKINGRPLVYWVLDAANQCTYIDKIFVSTDSDLIKNCVNEYGSEKIIVVDRSNETAEDSSSTESAMLEFANHYLFKNIILIQATSPLLDVQDIIKGFNCFSKNSYDSVLSVVRQKRFIWENKENVPYPINYNPENRPMRQNFKGYLVENGAFYITKRDMLMDSKCRISGNIGLYEMQEDTYFELDEPSDWIIMEGLLKQRDSNYSNILKNIKMVVTDNDGVLTDGGMYYSETGDELKKFNTKDGMGFELLRRKGIKTAMITGENSSLVERRAEKLKLDYVYIGIKDKISVLKELKKTSNISLNEIAYLGDDINDLECINIVGFGCCVQDGMDEIKQVSKYVTKKKGGNGALRELAELIIKHQ</sequence>